<feature type="compositionally biased region" description="Basic and acidic residues" evidence="1">
    <location>
        <begin position="876"/>
        <end position="888"/>
    </location>
</feature>
<feature type="compositionally biased region" description="Basic and acidic residues" evidence="1">
    <location>
        <begin position="1002"/>
        <end position="1011"/>
    </location>
</feature>
<feature type="compositionally biased region" description="Basic and acidic residues" evidence="1">
    <location>
        <begin position="641"/>
        <end position="658"/>
    </location>
</feature>
<feature type="compositionally biased region" description="Basic and acidic residues" evidence="1">
    <location>
        <begin position="554"/>
        <end position="568"/>
    </location>
</feature>
<feature type="compositionally biased region" description="Polar residues" evidence="1">
    <location>
        <begin position="782"/>
        <end position="791"/>
    </location>
</feature>
<keyword evidence="3" id="KW-1185">Reference proteome</keyword>
<feature type="compositionally biased region" description="Polar residues" evidence="1">
    <location>
        <begin position="1040"/>
        <end position="1058"/>
    </location>
</feature>
<feature type="region of interest" description="Disordered" evidence="1">
    <location>
        <begin position="875"/>
        <end position="1058"/>
    </location>
</feature>
<feature type="compositionally biased region" description="Polar residues" evidence="1">
    <location>
        <begin position="1282"/>
        <end position="1295"/>
    </location>
</feature>
<feature type="region of interest" description="Disordered" evidence="1">
    <location>
        <begin position="212"/>
        <end position="328"/>
    </location>
</feature>
<gene>
    <name evidence="2" type="ORF">B0A48_06732</name>
</gene>
<dbReference type="STRING" id="1507870.A0A1V8T9B4"/>
<feature type="compositionally biased region" description="Basic and acidic residues" evidence="1">
    <location>
        <begin position="8"/>
        <end position="18"/>
    </location>
</feature>
<feature type="region of interest" description="Disordered" evidence="1">
    <location>
        <begin position="475"/>
        <end position="528"/>
    </location>
</feature>
<feature type="compositionally biased region" description="Polar residues" evidence="1">
    <location>
        <begin position="475"/>
        <end position="492"/>
    </location>
</feature>
<reference evidence="3" key="1">
    <citation type="submission" date="2017-03" db="EMBL/GenBank/DDBJ databases">
        <title>Genomes of endolithic fungi from Antarctica.</title>
        <authorList>
            <person name="Coleine C."/>
            <person name="Masonjones S."/>
            <person name="Stajich J.E."/>
        </authorList>
    </citation>
    <scope>NUCLEOTIDE SEQUENCE [LARGE SCALE GENOMIC DNA]</scope>
    <source>
        <strain evidence="3">CCFEE 5527</strain>
    </source>
</reference>
<accession>A0A1V8T9B4</accession>
<feature type="compositionally biased region" description="Acidic residues" evidence="1">
    <location>
        <begin position="577"/>
        <end position="587"/>
    </location>
</feature>
<dbReference type="Proteomes" id="UP000192596">
    <property type="component" value="Unassembled WGS sequence"/>
</dbReference>
<feature type="compositionally biased region" description="Polar residues" evidence="1">
    <location>
        <begin position="406"/>
        <end position="433"/>
    </location>
</feature>
<feature type="compositionally biased region" description="Polar residues" evidence="1">
    <location>
        <begin position="691"/>
        <end position="703"/>
    </location>
</feature>
<feature type="region of interest" description="Disordered" evidence="1">
    <location>
        <begin position="402"/>
        <end position="433"/>
    </location>
</feature>
<sequence>MNRFLNRKKTDESVEVNKDALAQLSSPPPVSPGLKKSATSRWKKNKRVIETKPEINLATVLPSSDNFRTSLLMPNLSARFSMLREQDDPNSMLGKASDDSVLQPSRRSRMFDFGAPGYGLSDIAEVQSISSSIRPPFAHSNKHGSYASEDGYGSENESMHAGSVMSRSRPGEGNVLFGGRQKVYMIPKSGAQSQKSLGKVVYEDDMAKTAFQKHRQRERELQEAREAELPQNPQSFDFGLGQASAGGEDDQKIPTPNDSARDLSHSPSQSSYDKKRSTTSSTTRSEARSSTAATSEASQPATNAQFSSPAPPPQGPPPAVPSSLERSNTRGRRLYEQGLDQHMYDQQTSALTRLNSIQKQRTLNSSRGAAPFLHSAKSENNIYARPPPNVYALRAQSPPPLAPLTTFGSLHRQNGSPITSGPSSPLSPQYSDNEDSNLFAQALEPGDRGKATAMGAFNKPKAAFDEKQYLERQIQLQRSNSGAVTRQRSGSAMQHRMQRLEQAEQEQKASTPGGLTRSSSLAKKHDPSKAFSVFQNAASRNQQLAAEQQIPPIEETRSEKPEYPDTHRTFFGNISADDSEDENEEQYTSETPYDYQDYGYGSPYGAWQPSVLPSVSEHPALRSDRAPSALLEVDEEDEAEFNPKDVTNGRREDAREEPLSPPSLQEADVESPPLGPGTEGISHMMQHLRSKSTTSSNYPQSEGDQVPELPTSYDPKSPQRGYSLRGSAYDTESRIESTYTNSNPWDLDEAESGYGYTNEPVSRASVSPLESTKERDPYDMSSRVTSQAETYQNRHSEVSQDVDGQSWQNELGSAHARNASTATQQERAAFDNDLAARRNAIQETMKRVESEQARAVSPVPSTGGAFKAFGLLRSKTSRDSIADGRNDAPSKAMRMLGIGAGSTPASSASLNAQYERGGMSPDINRARGNSGSRSALAGRILQQSDQDARRERDFSRVRGDSESARPDRSMGRSPATSSEAARARSRSNSAATNSRSRSRTGPYRDDLEKAMVEGTGTSASGIPELSPMLPQELTPRPSPDSIQQIQFDRQTRSRSNSSRVNAMTNYFDSKNLQPLQTAHNNRLVANGLPPNVYTPTGMSVRSTPAASPYSQMATPPISGANTPVGGSFAPTMMPPQPALRNGPLRKKTISKSDISEPIKLLSSTSNVDTVDLPAGASLKNGMDSPPPLPAINPRRRGTRRLFGIGRSESNEYVDSGRSKTPDPWSSRATDFDAVAASVHRQNTVAPSSARPRNVSSPKRGFEASPAMQGFAFEQRTPPPPLQSSFSHTNGSSSMQHPYGYEQHAMSSPERIERSVTSAQDMRMEGGFI</sequence>
<comment type="caution">
    <text evidence="2">The sequence shown here is derived from an EMBL/GenBank/DDBJ whole genome shotgun (WGS) entry which is preliminary data.</text>
</comment>
<feature type="compositionally biased region" description="Polar residues" evidence="1">
    <location>
        <begin position="903"/>
        <end position="912"/>
    </location>
</feature>
<feature type="compositionally biased region" description="Basic and acidic residues" evidence="1">
    <location>
        <begin position="217"/>
        <end position="228"/>
    </location>
</feature>
<proteinExistence type="predicted"/>
<protein>
    <submittedName>
        <fullName evidence="2">Uncharacterized protein</fullName>
    </submittedName>
</protein>
<feature type="region of interest" description="Disordered" evidence="1">
    <location>
        <begin position="1"/>
        <end position="45"/>
    </location>
</feature>
<feature type="region of interest" description="Disordered" evidence="1">
    <location>
        <begin position="1176"/>
        <end position="1328"/>
    </location>
</feature>
<organism evidence="2 3">
    <name type="scientific">Cryoendolithus antarcticus</name>
    <dbReference type="NCBI Taxonomy" id="1507870"/>
    <lineage>
        <taxon>Eukaryota</taxon>
        <taxon>Fungi</taxon>
        <taxon>Dikarya</taxon>
        <taxon>Ascomycota</taxon>
        <taxon>Pezizomycotina</taxon>
        <taxon>Dothideomycetes</taxon>
        <taxon>Dothideomycetidae</taxon>
        <taxon>Cladosporiales</taxon>
        <taxon>Cladosporiaceae</taxon>
        <taxon>Cryoendolithus</taxon>
    </lineage>
</organism>
<dbReference type="EMBL" id="NAJO01000013">
    <property type="protein sequence ID" value="OQO07940.1"/>
    <property type="molecule type" value="Genomic_DNA"/>
</dbReference>
<feature type="compositionally biased region" description="Low complexity" evidence="1">
    <location>
        <begin position="972"/>
        <end position="995"/>
    </location>
</feature>
<dbReference type="InParanoid" id="A0A1V8T9B4"/>
<feature type="compositionally biased region" description="Pro residues" evidence="1">
    <location>
        <begin position="309"/>
        <end position="320"/>
    </location>
</feature>
<feature type="compositionally biased region" description="Low complexity" evidence="1">
    <location>
        <begin position="278"/>
        <end position="298"/>
    </location>
</feature>
<dbReference type="OrthoDB" id="5335210at2759"/>
<feature type="region of interest" description="Disordered" evidence="1">
    <location>
        <begin position="540"/>
        <end position="804"/>
    </location>
</feature>
<evidence type="ECO:0000313" key="3">
    <source>
        <dbReference type="Proteomes" id="UP000192596"/>
    </source>
</evidence>
<evidence type="ECO:0000313" key="2">
    <source>
        <dbReference type="EMBL" id="OQO07940.1"/>
    </source>
</evidence>
<name>A0A1V8T9B4_9PEZI</name>
<feature type="region of interest" description="Disordered" evidence="1">
    <location>
        <begin position="135"/>
        <end position="174"/>
    </location>
</feature>
<feature type="compositionally biased region" description="Basic and acidic residues" evidence="1">
    <location>
        <begin position="946"/>
        <end position="970"/>
    </location>
</feature>
<feature type="compositionally biased region" description="Basic and acidic residues" evidence="1">
    <location>
        <begin position="498"/>
        <end position="507"/>
    </location>
</feature>
<evidence type="ECO:0000256" key="1">
    <source>
        <dbReference type="SAM" id="MobiDB-lite"/>
    </source>
</evidence>